<keyword evidence="4 6" id="KW-1133">Transmembrane helix</keyword>
<feature type="transmembrane region" description="Helical" evidence="6">
    <location>
        <begin position="317"/>
        <end position="335"/>
    </location>
</feature>
<evidence type="ECO:0008006" key="9">
    <source>
        <dbReference type="Google" id="ProtNLM"/>
    </source>
</evidence>
<feature type="transmembrane region" description="Helical" evidence="6">
    <location>
        <begin position="217"/>
        <end position="240"/>
    </location>
</feature>
<evidence type="ECO:0000313" key="8">
    <source>
        <dbReference type="Proteomes" id="UP000050920"/>
    </source>
</evidence>
<dbReference type="InterPro" id="IPR001958">
    <property type="entry name" value="Tet-R_TetA/multi-R_MdtG-like"/>
</dbReference>
<dbReference type="PANTHER" id="PTHR23513:SF6">
    <property type="entry name" value="MAJOR FACILITATOR SUPERFAMILY ASSOCIATED DOMAIN-CONTAINING PROTEIN"/>
    <property type="match status" value="1"/>
</dbReference>
<comment type="subcellular location">
    <subcellularLocation>
        <location evidence="1">Cell membrane</location>
        <topology evidence="1">Multi-pass membrane protein</topology>
    </subcellularLocation>
</comment>
<comment type="caution">
    <text evidence="7">The sequence shown here is derived from an EMBL/GenBank/DDBJ whole genome shotgun (WGS) entry which is preliminary data.</text>
</comment>
<feature type="transmembrane region" description="Helical" evidence="6">
    <location>
        <begin position="295"/>
        <end position="311"/>
    </location>
</feature>
<dbReference type="PRINTS" id="PR01035">
    <property type="entry name" value="TCRTETA"/>
</dbReference>
<evidence type="ECO:0000256" key="6">
    <source>
        <dbReference type="SAM" id="Phobius"/>
    </source>
</evidence>
<feature type="transmembrane region" description="Helical" evidence="6">
    <location>
        <begin position="101"/>
        <end position="120"/>
    </location>
</feature>
<evidence type="ECO:0000256" key="2">
    <source>
        <dbReference type="ARBA" id="ARBA00022475"/>
    </source>
</evidence>
<dbReference type="SUPFAM" id="SSF103473">
    <property type="entry name" value="MFS general substrate transporter"/>
    <property type="match status" value="1"/>
</dbReference>
<dbReference type="Proteomes" id="UP000050920">
    <property type="component" value="Unassembled WGS sequence"/>
</dbReference>
<feature type="transmembrane region" description="Helical" evidence="6">
    <location>
        <begin position="260"/>
        <end position="283"/>
    </location>
</feature>
<keyword evidence="3 6" id="KW-0812">Transmembrane</keyword>
<organism evidence="7 8">
    <name type="scientific">Lactiplantibacillus fabifermentans DSM 21115</name>
    <dbReference type="NCBI Taxonomy" id="1413187"/>
    <lineage>
        <taxon>Bacteria</taxon>
        <taxon>Bacillati</taxon>
        <taxon>Bacillota</taxon>
        <taxon>Bacilli</taxon>
        <taxon>Lactobacillales</taxon>
        <taxon>Lactobacillaceae</taxon>
        <taxon>Lactiplantibacillus</taxon>
    </lineage>
</organism>
<keyword evidence="5 6" id="KW-0472">Membrane</keyword>
<dbReference type="EMBL" id="AYGX02000081">
    <property type="protein sequence ID" value="KRO27327.1"/>
    <property type="molecule type" value="Genomic_DNA"/>
</dbReference>
<dbReference type="Pfam" id="PF07690">
    <property type="entry name" value="MFS_1"/>
    <property type="match status" value="1"/>
</dbReference>
<dbReference type="InterPro" id="IPR036259">
    <property type="entry name" value="MFS_trans_sf"/>
</dbReference>
<protein>
    <recommendedName>
        <fullName evidence="9">MFS transporter</fullName>
    </recommendedName>
</protein>
<dbReference type="InterPro" id="IPR011701">
    <property type="entry name" value="MFS"/>
</dbReference>
<keyword evidence="8" id="KW-1185">Reference proteome</keyword>
<dbReference type="GO" id="GO:0005886">
    <property type="term" value="C:plasma membrane"/>
    <property type="evidence" value="ECO:0007669"/>
    <property type="project" value="UniProtKB-SubCell"/>
</dbReference>
<dbReference type="AlphaFoldDB" id="A0A0R2NNM9"/>
<proteinExistence type="predicted"/>
<evidence type="ECO:0000313" key="7">
    <source>
        <dbReference type="EMBL" id="KRO27327.1"/>
    </source>
</evidence>
<feature type="transmembrane region" description="Helical" evidence="6">
    <location>
        <begin position="171"/>
        <end position="190"/>
    </location>
</feature>
<evidence type="ECO:0000256" key="4">
    <source>
        <dbReference type="ARBA" id="ARBA00022989"/>
    </source>
</evidence>
<feature type="transmembrane region" description="Helical" evidence="6">
    <location>
        <begin position="141"/>
        <end position="165"/>
    </location>
</feature>
<evidence type="ECO:0000256" key="3">
    <source>
        <dbReference type="ARBA" id="ARBA00022692"/>
    </source>
</evidence>
<evidence type="ECO:0000256" key="1">
    <source>
        <dbReference type="ARBA" id="ARBA00004651"/>
    </source>
</evidence>
<feature type="transmembrane region" description="Helical" evidence="6">
    <location>
        <begin position="44"/>
        <end position="64"/>
    </location>
</feature>
<feature type="transmembrane region" description="Helical" evidence="6">
    <location>
        <begin position="12"/>
        <end position="32"/>
    </location>
</feature>
<accession>A0A0R2NNM9</accession>
<dbReference type="Gene3D" id="1.20.1250.20">
    <property type="entry name" value="MFS general substrate transporter like domains"/>
    <property type="match status" value="1"/>
</dbReference>
<name>A0A0R2NNM9_9LACO</name>
<sequence>MMRALWQNRTFLTLTGADFFETLGISLFNIVLLTYAKTFTDAKVLISIVSVATVLPGVFGMFTGRLADQLVAKHRWLIGTKFLQAVLYVLLAQLITVHTRAVFMVVVVINVFSDILGGFSSNLRMPMLQAKVPTTIREEAIGVNQGVSTFMQIIGQAIGVALIGMTGDYQLAGYVNAGTFLLAGLVLLSGQRSIIVVINRATTQPTWRRLLAQIKTAFEASVGVNVVALFGNIMLINAVGASIDAIINLFLLSQGTRLPISFSVAVLITNTIFIIGMILGSVLHMGIFESWSYQRFVWITIVTVTGIYLNLMTWQNYWLVVFGMGIAGFCMGQVNPKLNASLLRVADAEIVGSLQGLLTSLSAISLPIGSIGIVLVYNVVSSDAAYWLSIVLLMMSGSCLLIPTRQARA</sequence>
<reference evidence="7 8" key="1">
    <citation type="journal article" date="2015" name="Genome Announc.">
        <title>Expanding the biotechnology potential of lactobacilli through comparative genomics of 213 strains and associated genera.</title>
        <authorList>
            <person name="Sun Z."/>
            <person name="Harris H.M."/>
            <person name="McCann A."/>
            <person name="Guo C."/>
            <person name="Argimon S."/>
            <person name="Zhang W."/>
            <person name="Yang X."/>
            <person name="Jeffery I.B."/>
            <person name="Cooney J.C."/>
            <person name="Kagawa T.F."/>
            <person name="Liu W."/>
            <person name="Song Y."/>
            <person name="Salvetti E."/>
            <person name="Wrobel A."/>
            <person name="Rasinkangas P."/>
            <person name="Parkhill J."/>
            <person name="Rea M.C."/>
            <person name="O'Sullivan O."/>
            <person name="Ritari J."/>
            <person name="Douillard F.P."/>
            <person name="Paul Ross R."/>
            <person name="Yang R."/>
            <person name="Briner A.E."/>
            <person name="Felis G.E."/>
            <person name="de Vos W.M."/>
            <person name="Barrangou R."/>
            <person name="Klaenhammer T.R."/>
            <person name="Caufield P.W."/>
            <person name="Cui Y."/>
            <person name="Zhang H."/>
            <person name="O'Toole P.W."/>
        </authorList>
    </citation>
    <scope>NUCLEOTIDE SEQUENCE [LARGE SCALE GENOMIC DNA]</scope>
    <source>
        <strain evidence="7 8">DSM 21115</strain>
    </source>
</reference>
<keyword evidence="2" id="KW-1003">Cell membrane</keyword>
<feature type="transmembrane region" description="Helical" evidence="6">
    <location>
        <begin position="356"/>
        <end position="378"/>
    </location>
</feature>
<gene>
    <name evidence="7" type="ORF">DY78_GL000076</name>
</gene>
<dbReference type="GO" id="GO:0022857">
    <property type="term" value="F:transmembrane transporter activity"/>
    <property type="evidence" value="ECO:0007669"/>
    <property type="project" value="InterPro"/>
</dbReference>
<feature type="transmembrane region" description="Helical" evidence="6">
    <location>
        <begin position="384"/>
        <end position="403"/>
    </location>
</feature>
<feature type="transmembrane region" description="Helical" evidence="6">
    <location>
        <begin position="76"/>
        <end position="95"/>
    </location>
</feature>
<evidence type="ECO:0000256" key="5">
    <source>
        <dbReference type="ARBA" id="ARBA00023136"/>
    </source>
</evidence>
<dbReference type="PANTHER" id="PTHR23513">
    <property type="entry name" value="INTEGRAL MEMBRANE EFFLUX PROTEIN-RELATED"/>
    <property type="match status" value="1"/>
</dbReference>